<gene>
    <name evidence="1" type="ORF">RG47T_4981</name>
</gene>
<proteinExistence type="predicted"/>
<sequence>MVEAQHFVPAEMKDRAFKNRYCVSTQYYVFALPVYTFR</sequence>
<evidence type="ECO:0000313" key="2">
    <source>
        <dbReference type="Proteomes" id="UP000186720"/>
    </source>
</evidence>
<comment type="caution">
    <text evidence="1">The sequence shown here is derived from an EMBL/GenBank/DDBJ whole genome shotgun (WGS) entry which is preliminary data.</text>
</comment>
<dbReference type="Proteomes" id="UP000186720">
    <property type="component" value="Unassembled WGS sequence"/>
</dbReference>
<keyword evidence="2" id="KW-1185">Reference proteome</keyword>
<dbReference type="AlphaFoldDB" id="A0A1Q6A661"/>
<organism evidence="1 2">
    <name type="scientific">Mucilaginibacter polytrichastri</name>
    <dbReference type="NCBI Taxonomy" id="1302689"/>
    <lineage>
        <taxon>Bacteria</taxon>
        <taxon>Pseudomonadati</taxon>
        <taxon>Bacteroidota</taxon>
        <taxon>Sphingobacteriia</taxon>
        <taxon>Sphingobacteriales</taxon>
        <taxon>Sphingobacteriaceae</taxon>
        <taxon>Mucilaginibacter</taxon>
    </lineage>
</organism>
<evidence type="ECO:0000313" key="1">
    <source>
        <dbReference type="EMBL" id="OKS89497.1"/>
    </source>
</evidence>
<accession>A0A1Q6A661</accession>
<dbReference type="EMBL" id="MPPL01000001">
    <property type="protein sequence ID" value="OKS89497.1"/>
    <property type="molecule type" value="Genomic_DNA"/>
</dbReference>
<protein>
    <submittedName>
        <fullName evidence="1">Uncharacterized protein</fullName>
    </submittedName>
</protein>
<name>A0A1Q6A661_9SPHI</name>
<reference evidence="1 2" key="1">
    <citation type="submission" date="2016-11" db="EMBL/GenBank/DDBJ databases">
        <title>Whole Genome Sequencing of Mucilaginibacter polytrichastri RG4-7(T) isolated from the moss sample.</title>
        <authorList>
            <person name="Li Y."/>
        </authorList>
    </citation>
    <scope>NUCLEOTIDE SEQUENCE [LARGE SCALE GENOMIC DNA]</scope>
    <source>
        <strain evidence="1 2">RG4-7</strain>
    </source>
</reference>